<sequence length="375" mass="40412">MNIFNLPDLGEGLPDAEIHEWFVKEGDQVKLDQPLVSMETAKAVVDVPCPQDGTIVKLFGKPGDVLKTGTPLVAFAETTAARTDKGTVVGNLEESHDVSEDNFTIGSISPSASENNKRPKATPAVRVLAKKLGVDLCTLAGTGQHGMITRDDVERAASPKTSIPEGFEPLRGVRRAMLNSMVQSHQVIVPVSIFDEADIEAWQPNQDITARLIRAIADGAKKEPALNAWFNTEHSARKCFESVHLGLAMDTEDGLFVPVIHDADKKSAQELRAIIDEFKKSVRERAVPADKLKGATITLSNFGKFAGKFASPIIVPPMVAILAVGRLYSGAVTANGQIKSHRLLPLSLSFDHRAVTGGEATRFLGAVIESLQKPE</sequence>
<dbReference type="Pfam" id="PF02817">
    <property type="entry name" value="E3_binding"/>
    <property type="match status" value="1"/>
</dbReference>
<dbReference type="GO" id="GO:0016407">
    <property type="term" value="F:acetyltransferase activity"/>
    <property type="evidence" value="ECO:0007669"/>
    <property type="project" value="TreeGrafter"/>
</dbReference>
<evidence type="ECO:0000256" key="6">
    <source>
        <dbReference type="ARBA" id="ARBA00023315"/>
    </source>
</evidence>
<evidence type="ECO:0000256" key="2">
    <source>
        <dbReference type="ARBA" id="ARBA00007317"/>
    </source>
</evidence>
<keyword evidence="6 7" id="KW-0012">Acyltransferase</keyword>
<accession>A0A364LIP5</accession>
<evidence type="ECO:0000259" key="8">
    <source>
        <dbReference type="PROSITE" id="PS50968"/>
    </source>
</evidence>
<dbReference type="InterPro" id="IPR011053">
    <property type="entry name" value="Single_hybrid_motif"/>
</dbReference>
<dbReference type="SUPFAM" id="SSF51230">
    <property type="entry name" value="Single hybrid motif"/>
    <property type="match status" value="1"/>
</dbReference>
<evidence type="ECO:0000256" key="1">
    <source>
        <dbReference type="ARBA" id="ARBA00001938"/>
    </source>
</evidence>
<comment type="subunit">
    <text evidence="3">Forms a 24-polypeptide structural core with octahedral symmetry.</text>
</comment>
<dbReference type="InterPro" id="IPR000089">
    <property type="entry name" value="Biotin_lipoyl"/>
</dbReference>
<dbReference type="CDD" id="cd06849">
    <property type="entry name" value="lipoyl_domain"/>
    <property type="match status" value="1"/>
</dbReference>
<dbReference type="EC" id="2.3.1.-" evidence="7"/>
<organism evidence="10 11">
    <name type="scientific">Legionella quinlivanii</name>
    <dbReference type="NCBI Taxonomy" id="45073"/>
    <lineage>
        <taxon>Bacteria</taxon>
        <taxon>Pseudomonadati</taxon>
        <taxon>Pseudomonadota</taxon>
        <taxon>Gammaproteobacteria</taxon>
        <taxon>Legionellales</taxon>
        <taxon>Legionellaceae</taxon>
        <taxon>Legionella</taxon>
    </lineage>
</organism>
<feature type="domain" description="Lipoyl-binding" evidence="8">
    <location>
        <begin position="1"/>
        <end position="76"/>
    </location>
</feature>
<dbReference type="SUPFAM" id="SSF47005">
    <property type="entry name" value="Peripheral subunit-binding domain of 2-oxo acid dehydrogenase complex"/>
    <property type="match status" value="1"/>
</dbReference>
<name>A0A364LIP5_9GAMM</name>
<dbReference type="EMBL" id="MVJN01000006">
    <property type="protein sequence ID" value="RAP36302.1"/>
    <property type="molecule type" value="Genomic_DNA"/>
</dbReference>
<comment type="cofactor">
    <cofactor evidence="1 7">
        <name>(R)-lipoate</name>
        <dbReference type="ChEBI" id="CHEBI:83088"/>
    </cofactor>
</comment>
<dbReference type="GO" id="GO:0031405">
    <property type="term" value="F:lipoic acid binding"/>
    <property type="evidence" value="ECO:0007669"/>
    <property type="project" value="TreeGrafter"/>
</dbReference>
<keyword evidence="4 7" id="KW-0808">Transferase</keyword>
<dbReference type="GO" id="GO:0005737">
    <property type="term" value="C:cytoplasm"/>
    <property type="evidence" value="ECO:0007669"/>
    <property type="project" value="TreeGrafter"/>
</dbReference>
<dbReference type="SUPFAM" id="SSF52777">
    <property type="entry name" value="CoA-dependent acyltransferases"/>
    <property type="match status" value="1"/>
</dbReference>
<comment type="similarity">
    <text evidence="2 7">Belongs to the 2-oxoacid dehydrogenase family.</text>
</comment>
<keyword evidence="5 7" id="KW-0450">Lipoyl</keyword>
<dbReference type="AlphaFoldDB" id="A0A364LIP5"/>
<dbReference type="RefSeq" id="WP_112219671.1">
    <property type="nucleotide sequence ID" value="NZ_MVJN01000006.1"/>
</dbReference>
<evidence type="ECO:0000256" key="4">
    <source>
        <dbReference type="ARBA" id="ARBA00022679"/>
    </source>
</evidence>
<dbReference type="Gene3D" id="3.30.559.10">
    <property type="entry name" value="Chloramphenicol acetyltransferase-like domain"/>
    <property type="match status" value="1"/>
</dbReference>
<dbReference type="PANTHER" id="PTHR43178">
    <property type="entry name" value="DIHYDROLIPOAMIDE ACETYLTRANSFERASE COMPONENT OF PYRUVATE DEHYDROGENASE COMPLEX"/>
    <property type="match status" value="1"/>
</dbReference>
<feature type="domain" description="Peripheral subunit-binding (PSBD)" evidence="9">
    <location>
        <begin position="120"/>
        <end position="157"/>
    </location>
</feature>
<gene>
    <name evidence="10" type="ORF">B1207_09150</name>
</gene>
<dbReference type="PROSITE" id="PS51826">
    <property type="entry name" value="PSBD"/>
    <property type="match status" value="1"/>
</dbReference>
<evidence type="ECO:0000256" key="3">
    <source>
        <dbReference type="ARBA" id="ARBA00011484"/>
    </source>
</evidence>
<evidence type="ECO:0000313" key="10">
    <source>
        <dbReference type="EMBL" id="RAP36302.1"/>
    </source>
</evidence>
<dbReference type="Pfam" id="PF00364">
    <property type="entry name" value="Biotin_lipoyl"/>
    <property type="match status" value="1"/>
</dbReference>
<dbReference type="PROSITE" id="PS00189">
    <property type="entry name" value="LIPOYL"/>
    <property type="match status" value="1"/>
</dbReference>
<protein>
    <recommendedName>
        <fullName evidence="7">Dihydrolipoamide acetyltransferase component of pyruvate dehydrogenase complex</fullName>
        <ecNumber evidence="7">2.3.1.-</ecNumber>
    </recommendedName>
</protein>
<proteinExistence type="inferred from homology"/>
<comment type="caution">
    <text evidence="10">The sequence shown here is derived from an EMBL/GenBank/DDBJ whole genome shotgun (WGS) entry which is preliminary data.</text>
</comment>
<evidence type="ECO:0000259" key="9">
    <source>
        <dbReference type="PROSITE" id="PS51826"/>
    </source>
</evidence>
<dbReference type="InterPro" id="IPR004167">
    <property type="entry name" value="PSBD"/>
</dbReference>
<dbReference type="Proteomes" id="UP000249458">
    <property type="component" value="Unassembled WGS sequence"/>
</dbReference>
<dbReference type="PROSITE" id="PS50968">
    <property type="entry name" value="BIOTINYL_LIPOYL"/>
    <property type="match status" value="1"/>
</dbReference>
<evidence type="ECO:0000256" key="7">
    <source>
        <dbReference type="RuleBase" id="RU003423"/>
    </source>
</evidence>
<dbReference type="InterPro" id="IPR001078">
    <property type="entry name" value="2-oxoacid_DH_actylTfrase"/>
</dbReference>
<dbReference type="InterPro" id="IPR023213">
    <property type="entry name" value="CAT-like_dom_sf"/>
</dbReference>
<dbReference type="InterPro" id="IPR003016">
    <property type="entry name" value="2-oxoA_DH_lipoyl-BS"/>
</dbReference>
<dbReference type="InterPro" id="IPR036625">
    <property type="entry name" value="E3-bd_dom_sf"/>
</dbReference>
<dbReference type="InterPro" id="IPR050743">
    <property type="entry name" value="2-oxoacid_DH_E2_comp"/>
</dbReference>
<reference evidence="10 11" key="1">
    <citation type="submission" date="2017-02" db="EMBL/GenBank/DDBJ databases">
        <title>Legionella quilivanii strain from human: case report and whole genome sequencing analysis.</title>
        <authorList>
            <person name="Lalancette C."/>
            <person name="Leduc J.-M."/>
            <person name="Levesque S."/>
            <person name="Fournier E."/>
            <person name="Saoud J."/>
            <person name="Faucher S.P."/>
            <person name="Bernard K."/>
            <person name="Martineau C."/>
            <person name="Longtin J."/>
        </authorList>
    </citation>
    <scope>NUCLEOTIDE SEQUENCE [LARGE SCALE GENOMIC DNA]</scope>
    <source>
        <strain evidence="10 11">ID143958</strain>
    </source>
</reference>
<dbReference type="Pfam" id="PF00198">
    <property type="entry name" value="2-oxoacid_dh"/>
    <property type="match status" value="1"/>
</dbReference>
<dbReference type="Gene3D" id="2.40.50.100">
    <property type="match status" value="1"/>
</dbReference>
<evidence type="ECO:0000313" key="11">
    <source>
        <dbReference type="Proteomes" id="UP000249458"/>
    </source>
</evidence>
<evidence type="ECO:0000256" key="5">
    <source>
        <dbReference type="ARBA" id="ARBA00022823"/>
    </source>
</evidence>
<dbReference type="Gene3D" id="4.10.320.10">
    <property type="entry name" value="E3-binding domain"/>
    <property type="match status" value="1"/>
</dbReference>
<dbReference type="PANTHER" id="PTHR43178:SF12">
    <property type="entry name" value="DIHYDROLIPOAMIDE ACETYLTRANSFERASE COMPONENT OF PYRUVATE DEHYDROGENASE COMPLEX"/>
    <property type="match status" value="1"/>
</dbReference>